<proteinExistence type="predicted"/>
<dbReference type="RefSeq" id="WP_369280545.1">
    <property type="nucleotide sequence ID" value="NZ_JBJVMW010000037.1"/>
</dbReference>
<feature type="compositionally biased region" description="Basic and acidic residues" evidence="1">
    <location>
        <begin position="1"/>
        <end position="21"/>
    </location>
</feature>
<dbReference type="EMBL" id="JBJVNE010000029">
    <property type="protein sequence ID" value="MFM9652438.1"/>
    <property type="molecule type" value="Genomic_DNA"/>
</dbReference>
<accession>A0ABW9IZE4</accession>
<reference evidence="2 3" key="1">
    <citation type="submission" date="2024-12" db="EMBL/GenBank/DDBJ databases">
        <title>Forecasting of Potato common scab and diversities of Pathogenic streptomyces spp. in china.</title>
        <authorList>
            <person name="Handique U."/>
            <person name="Wu J."/>
        </authorList>
    </citation>
    <scope>NUCLEOTIDE SEQUENCE [LARGE SCALE GENOMIC DNA]</scope>
    <source>
        <strain evidence="2 3">ZRIMU1585</strain>
    </source>
</reference>
<organism evidence="2 3">
    <name type="scientific">Streptomyces galilaeus</name>
    <dbReference type="NCBI Taxonomy" id="33899"/>
    <lineage>
        <taxon>Bacteria</taxon>
        <taxon>Bacillati</taxon>
        <taxon>Actinomycetota</taxon>
        <taxon>Actinomycetes</taxon>
        <taxon>Kitasatosporales</taxon>
        <taxon>Streptomycetaceae</taxon>
        <taxon>Streptomyces</taxon>
    </lineage>
</organism>
<protein>
    <submittedName>
        <fullName evidence="2">Uncharacterized protein</fullName>
    </submittedName>
</protein>
<keyword evidence="3" id="KW-1185">Reference proteome</keyword>
<feature type="region of interest" description="Disordered" evidence="1">
    <location>
        <begin position="1"/>
        <end position="24"/>
    </location>
</feature>
<comment type="caution">
    <text evidence="2">The sequence shown here is derived from an EMBL/GenBank/DDBJ whole genome shotgun (WGS) entry which is preliminary data.</text>
</comment>
<evidence type="ECO:0000256" key="1">
    <source>
        <dbReference type="SAM" id="MobiDB-lite"/>
    </source>
</evidence>
<dbReference type="Proteomes" id="UP001631993">
    <property type="component" value="Unassembled WGS sequence"/>
</dbReference>
<name>A0ABW9IZE4_STRGJ</name>
<sequence length="51" mass="5384">MHRREPTAPHLGLAERDGVEHRHGRSGCVVGAGKSAAVVRLSTVVGRGDQL</sequence>
<evidence type="ECO:0000313" key="3">
    <source>
        <dbReference type="Proteomes" id="UP001631993"/>
    </source>
</evidence>
<evidence type="ECO:0000313" key="2">
    <source>
        <dbReference type="EMBL" id="MFM9652438.1"/>
    </source>
</evidence>
<gene>
    <name evidence="2" type="ORF">ACKI1S_40700</name>
</gene>